<organism evidence="2">
    <name type="scientific">Caldilineaceae bacterium SB0664_bin_27</name>
    <dbReference type="NCBI Taxonomy" id="2605260"/>
    <lineage>
        <taxon>Bacteria</taxon>
        <taxon>Bacillati</taxon>
        <taxon>Chloroflexota</taxon>
        <taxon>Caldilineae</taxon>
        <taxon>Caldilineales</taxon>
        <taxon>Caldilineaceae</taxon>
    </lineage>
</organism>
<sequence>MTTMAPDRIVDIRTLRGTRETTAYQGGGLFPILALAPNGDVVAALRGGAGHLGRQARMEVVRTSDAGQTWTPPNPVADGEDDDRDAAFGVSSQGTLVLLYQREHRYDADGNYQGGLRIADPKPISLMATRSLDSGLTWEEPYPLSFESLATASFFGKVVSLDDGTLLASIYNSRSFADEQSGQMSDIAYLVRSQDDGRTWESVSQIAPHRNETALIVLSGGDLLAVQRDDTAQALHSTRSQDGGRTWSPTTQITRARQHPADLILLSNGDILLTYGNRTPPYRIEGRISRDRGHTWLDCLLTFSGHLYGYTAEESRRTDLGYPSSVVRGNGQGVTMYYYNPSMRLAADARQAAGNPLYSQENYYAIAVTWREDELIAAVEDALSGR</sequence>
<dbReference type="AlphaFoldDB" id="A0A6B0YPT0"/>
<protein>
    <submittedName>
        <fullName evidence="2">Exo-alpha-sialidase</fullName>
    </submittedName>
</protein>
<name>A0A6B0YPT0_9CHLR</name>
<feature type="domain" description="Sialidase" evidence="1">
    <location>
        <begin position="58"/>
        <end position="332"/>
    </location>
</feature>
<dbReference type="Pfam" id="PF13088">
    <property type="entry name" value="BNR_2"/>
    <property type="match status" value="1"/>
</dbReference>
<reference evidence="2" key="1">
    <citation type="submission" date="2019-09" db="EMBL/GenBank/DDBJ databases">
        <title>Characterisation of the sponge microbiome using genome-centric metagenomics.</title>
        <authorList>
            <person name="Engelberts J.P."/>
            <person name="Robbins S.J."/>
            <person name="De Goeij J.M."/>
            <person name="Aranda M."/>
            <person name="Bell S.C."/>
            <person name="Webster N.S."/>
        </authorList>
    </citation>
    <scope>NUCLEOTIDE SEQUENCE</scope>
    <source>
        <strain evidence="2">SB0664_bin_27</strain>
    </source>
</reference>
<dbReference type="PANTHER" id="PTHR43752">
    <property type="entry name" value="BNR/ASP-BOX REPEAT FAMILY PROTEIN"/>
    <property type="match status" value="1"/>
</dbReference>
<dbReference type="Gene3D" id="2.120.10.10">
    <property type="match status" value="1"/>
</dbReference>
<evidence type="ECO:0000313" key="2">
    <source>
        <dbReference type="EMBL" id="MXY93056.1"/>
    </source>
</evidence>
<evidence type="ECO:0000259" key="1">
    <source>
        <dbReference type="Pfam" id="PF13088"/>
    </source>
</evidence>
<dbReference type="EMBL" id="VXRG01000054">
    <property type="protein sequence ID" value="MXY93056.1"/>
    <property type="molecule type" value="Genomic_DNA"/>
</dbReference>
<gene>
    <name evidence="2" type="ORF">F4Y42_06345</name>
</gene>
<proteinExistence type="predicted"/>
<accession>A0A6B0YPT0</accession>
<dbReference type="InterPro" id="IPR036278">
    <property type="entry name" value="Sialidase_sf"/>
</dbReference>
<dbReference type="CDD" id="cd15482">
    <property type="entry name" value="Sialidase_non-viral"/>
    <property type="match status" value="1"/>
</dbReference>
<dbReference type="InterPro" id="IPR011040">
    <property type="entry name" value="Sialidase"/>
</dbReference>
<dbReference type="PANTHER" id="PTHR43752:SF2">
    <property type="entry name" value="BNR_ASP-BOX REPEAT FAMILY PROTEIN"/>
    <property type="match status" value="1"/>
</dbReference>
<comment type="caution">
    <text evidence="2">The sequence shown here is derived from an EMBL/GenBank/DDBJ whole genome shotgun (WGS) entry which is preliminary data.</text>
</comment>
<dbReference type="SUPFAM" id="SSF50939">
    <property type="entry name" value="Sialidases"/>
    <property type="match status" value="1"/>
</dbReference>